<reference evidence="7 8" key="1">
    <citation type="journal article" date="2018" name="Biotechnol. Adv.">
        <title>Improved genomic resources and new bioinformatic workflow for the carcinogenic parasite Clonorchis sinensis: Biotechnological implications.</title>
        <authorList>
            <person name="Wang D."/>
            <person name="Korhonen P.K."/>
            <person name="Gasser R.B."/>
            <person name="Young N.D."/>
        </authorList>
    </citation>
    <scope>NUCLEOTIDE SEQUENCE [LARGE SCALE GENOMIC DNA]</scope>
    <source>
        <strain evidence="7">Cs-k2</strain>
    </source>
</reference>
<name>A0A419PYF9_CLOSI</name>
<dbReference type="OrthoDB" id="15717at2759"/>
<evidence type="ECO:0000313" key="7">
    <source>
        <dbReference type="EMBL" id="KAG5453027.1"/>
    </source>
</evidence>
<dbReference type="GO" id="GO:0046872">
    <property type="term" value="F:metal ion binding"/>
    <property type="evidence" value="ECO:0007669"/>
    <property type="project" value="UniProtKB-KW"/>
</dbReference>
<dbReference type="EMBL" id="NIRI02000013">
    <property type="protein sequence ID" value="KAG5453027.1"/>
    <property type="molecule type" value="Genomic_DNA"/>
</dbReference>
<keyword evidence="4" id="KW-0411">Iron-sulfur</keyword>
<sequence>MSFRYFTSRRLSYAAHSRPFYPAVAEYGPKRLDKLIPGKVYLWCSCGLSKSQPWCDGSHKPTHFRPLRWVVPATKPDSVQASSHSICQCKYTSTPPLCDSTHNQLHQEVADRRAHCSCSHSGSAPQYILPDGQRTFCDRCGNVTPNVQSCCTKAVSVSTLFEISEYIFTKENTHKFAGNPSTAHHRFSPSRSSSVRHEITDDNSNSTAVHILWLFRDLIVQMRPTCVG</sequence>
<dbReference type="SMART" id="SM00704">
    <property type="entry name" value="ZnF_CDGSH"/>
    <property type="match status" value="2"/>
</dbReference>
<feature type="domain" description="Iron-binding zinc finger CDGSH type" evidence="6">
    <location>
        <begin position="74"/>
        <end position="108"/>
    </location>
</feature>
<keyword evidence="2" id="KW-0479">Metal-binding</keyword>
<evidence type="ECO:0000256" key="2">
    <source>
        <dbReference type="ARBA" id="ARBA00022723"/>
    </source>
</evidence>
<keyword evidence="8" id="KW-1185">Reference proteome</keyword>
<gene>
    <name evidence="7" type="ORF">CSKR_109450</name>
</gene>
<dbReference type="InParanoid" id="A0A419PYF9"/>
<dbReference type="InterPro" id="IPR042216">
    <property type="entry name" value="MitoNEET_CISD"/>
</dbReference>
<evidence type="ECO:0000256" key="3">
    <source>
        <dbReference type="ARBA" id="ARBA00023004"/>
    </source>
</evidence>
<evidence type="ECO:0000256" key="5">
    <source>
        <dbReference type="ARBA" id="ARBA00034078"/>
    </source>
</evidence>
<evidence type="ECO:0000259" key="6">
    <source>
        <dbReference type="SMART" id="SM00704"/>
    </source>
</evidence>
<dbReference type="InterPro" id="IPR052950">
    <property type="entry name" value="CISD"/>
</dbReference>
<keyword evidence="3" id="KW-0408">Iron</keyword>
<dbReference type="STRING" id="79923.A0A419PYF9"/>
<reference evidence="7 8" key="2">
    <citation type="journal article" date="2021" name="Genomics">
        <title>High-quality reference genome for Clonorchis sinensis.</title>
        <authorList>
            <person name="Young N.D."/>
            <person name="Stroehlein A.J."/>
            <person name="Kinkar L."/>
            <person name="Wang T."/>
            <person name="Sohn W.M."/>
            <person name="Chang B.C.H."/>
            <person name="Kaur P."/>
            <person name="Weisz D."/>
            <person name="Dudchenko O."/>
            <person name="Aiden E.L."/>
            <person name="Korhonen P.K."/>
            <person name="Gasser R.B."/>
        </authorList>
    </citation>
    <scope>NUCLEOTIDE SEQUENCE [LARGE SCALE GENOMIC DNA]</scope>
    <source>
        <strain evidence="7">Cs-k2</strain>
    </source>
</reference>
<dbReference type="Gene3D" id="3.40.5.90">
    <property type="entry name" value="CDGSH iron-sulfur domain, mitoNEET-type"/>
    <property type="match status" value="2"/>
</dbReference>
<evidence type="ECO:0000256" key="4">
    <source>
        <dbReference type="ARBA" id="ARBA00023014"/>
    </source>
</evidence>
<organism evidence="7 8">
    <name type="scientific">Clonorchis sinensis</name>
    <name type="common">Chinese liver fluke</name>
    <dbReference type="NCBI Taxonomy" id="79923"/>
    <lineage>
        <taxon>Eukaryota</taxon>
        <taxon>Metazoa</taxon>
        <taxon>Spiralia</taxon>
        <taxon>Lophotrochozoa</taxon>
        <taxon>Platyhelminthes</taxon>
        <taxon>Trematoda</taxon>
        <taxon>Digenea</taxon>
        <taxon>Opisthorchiida</taxon>
        <taxon>Opisthorchiata</taxon>
        <taxon>Opisthorchiidae</taxon>
        <taxon>Clonorchis</taxon>
    </lineage>
</organism>
<comment type="caution">
    <text evidence="7">The sequence shown here is derived from an EMBL/GenBank/DDBJ whole genome shotgun (WGS) entry which is preliminary data.</text>
</comment>
<dbReference type="Proteomes" id="UP000286415">
    <property type="component" value="Unassembled WGS sequence"/>
</dbReference>
<dbReference type="GO" id="GO:0005739">
    <property type="term" value="C:mitochondrion"/>
    <property type="evidence" value="ECO:0007669"/>
    <property type="project" value="TreeGrafter"/>
</dbReference>
<evidence type="ECO:0000256" key="1">
    <source>
        <dbReference type="ARBA" id="ARBA00022714"/>
    </source>
</evidence>
<protein>
    <recommendedName>
        <fullName evidence="6">Iron-binding zinc finger CDGSH type domain-containing protein</fullName>
    </recommendedName>
</protein>
<dbReference type="PANTHER" id="PTHR46491">
    <property type="entry name" value="CDGSH IRON SULFUR DOMAIN PROTEIN HOMOLOG"/>
    <property type="match status" value="1"/>
</dbReference>
<dbReference type="PANTHER" id="PTHR46491:SF3">
    <property type="entry name" value="CDGSH IRON-SULFUR DOMAIN-CONTAINING PROTEIN 3, MITOCHONDRIAL"/>
    <property type="match status" value="1"/>
</dbReference>
<dbReference type="Pfam" id="PF09360">
    <property type="entry name" value="zf-CDGSH"/>
    <property type="match status" value="1"/>
</dbReference>
<accession>A0A419PYF9</accession>
<feature type="domain" description="Iron-binding zinc finger CDGSH type" evidence="6">
    <location>
        <begin position="30"/>
        <end position="65"/>
    </location>
</feature>
<keyword evidence="1" id="KW-0001">2Fe-2S</keyword>
<proteinExistence type="predicted"/>
<comment type="cofactor">
    <cofactor evidence="5">
        <name>[2Fe-2S] cluster</name>
        <dbReference type="ChEBI" id="CHEBI:190135"/>
    </cofactor>
</comment>
<dbReference type="GO" id="GO:0051537">
    <property type="term" value="F:2 iron, 2 sulfur cluster binding"/>
    <property type="evidence" value="ECO:0007669"/>
    <property type="project" value="UniProtKB-KW"/>
</dbReference>
<dbReference type="InterPro" id="IPR018967">
    <property type="entry name" value="FeS-contain_CDGSH-typ"/>
</dbReference>
<evidence type="ECO:0000313" key="8">
    <source>
        <dbReference type="Proteomes" id="UP000286415"/>
    </source>
</evidence>
<dbReference type="AlphaFoldDB" id="A0A419PYF9"/>